<dbReference type="EMBL" id="QENY01000003">
    <property type="protein sequence ID" value="PVX58052.1"/>
    <property type="molecule type" value="Genomic_DNA"/>
</dbReference>
<feature type="transmembrane region" description="Helical" evidence="1">
    <location>
        <begin position="90"/>
        <end position="111"/>
    </location>
</feature>
<keyword evidence="1" id="KW-0472">Membrane</keyword>
<gene>
    <name evidence="2" type="ORF">C7379_103178</name>
</gene>
<keyword evidence="1" id="KW-1133">Transmembrane helix</keyword>
<reference evidence="2 3" key="1">
    <citation type="submission" date="2018-05" db="EMBL/GenBank/DDBJ databases">
        <title>Genomic Encyclopedia of Type Strains, Phase IV (KMG-IV): sequencing the most valuable type-strain genomes for metagenomic binning, comparative biology and taxonomic classification.</title>
        <authorList>
            <person name="Goeker M."/>
        </authorList>
    </citation>
    <scope>NUCLEOTIDE SEQUENCE [LARGE SCALE GENOMIC DNA]</scope>
    <source>
        <strain evidence="2 3">DSM 100333</strain>
    </source>
</reference>
<name>A0A2U0UK97_9BACT</name>
<evidence type="ECO:0000313" key="2">
    <source>
        <dbReference type="EMBL" id="PVX58052.1"/>
    </source>
</evidence>
<dbReference type="Proteomes" id="UP000245870">
    <property type="component" value="Unassembled WGS sequence"/>
</dbReference>
<keyword evidence="3" id="KW-1185">Reference proteome</keyword>
<keyword evidence="1" id="KW-0812">Transmembrane</keyword>
<sequence>MDYKYIDQLLERYWRCETTLEEEDILRAFFSQDNVPVELLRYKALFCYGESERKHDVLGDDFDNKLMAMINEPEPVKVRTITMTQRFKPLFKAAATVAIILTLGNAMQFSFGRHNIDPMSSYDGYAMPEIDKANPMAMGDSATIDTMKQTMALPATTHDKSMLK</sequence>
<dbReference type="OrthoDB" id="1098521at2"/>
<dbReference type="RefSeq" id="WP_116615891.1">
    <property type="nucleotide sequence ID" value="NZ_QENY01000003.1"/>
</dbReference>
<evidence type="ECO:0008006" key="4">
    <source>
        <dbReference type="Google" id="ProtNLM"/>
    </source>
</evidence>
<protein>
    <recommendedName>
        <fullName evidence="4">Pyruvate ferredoxin oxidoreductase</fullName>
    </recommendedName>
</protein>
<accession>A0A2U0UK97</accession>
<evidence type="ECO:0000313" key="3">
    <source>
        <dbReference type="Proteomes" id="UP000245870"/>
    </source>
</evidence>
<comment type="caution">
    <text evidence="2">The sequence shown here is derived from an EMBL/GenBank/DDBJ whole genome shotgun (WGS) entry which is preliminary data.</text>
</comment>
<evidence type="ECO:0000256" key="1">
    <source>
        <dbReference type="SAM" id="Phobius"/>
    </source>
</evidence>
<dbReference type="AlphaFoldDB" id="A0A2U0UK97"/>
<organism evidence="2 3">
    <name type="scientific">Hallella colorans</name>
    <dbReference type="NCBI Taxonomy" id="1703337"/>
    <lineage>
        <taxon>Bacteria</taxon>
        <taxon>Pseudomonadati</taxon>
        <taxon>Bacteroidota</taxon>
        <taxon>Bacteroidia</taxon>
        <taxon>Bacteroidales</taxon>
        <taxon>Prevotellaceae</taxon>
        <taxon>Hallella</taxon>
    </lineage>
</organism>
<proteinExistence type="predicted"/>